<dbReference type="GO" id="GO:0006974">
    <property type="term" value="P:DNA damage response"/>
    <property type="evidence" value="ECO:0007669"/>
    <property type="project" value="TreeGrafter"/>
</dbReference>
<dbReference type="Proteomes" id="UP000038055">
    <property type="component" value="Unassembled WGS sequence"/>
</dbReference>
<dbReference type="PANTHER" id="PTHR34387">
    <property type="entry name" value="SLR1258 PROTEIN"/>
    <property type="match status" value="1"/>
</dbReference>
<reference evidence="3" key="1">
    <citation type="submission" date="2015-01" db="EMBL/GenBank/DDBJ databases">
        <authorList>
            <person name="MANFREDI Pablo"/>
        </authorList>
    </citation>
    <scope>NUCLEOTIDE SEQUENCE [LARGE SCALE GENOMIC DNA]</scope>
    <source>
        <strain evidence="3">Ccyn2B</strain>
    </source>
</reference>
<name>A0A0B7H4H0_9FLAO</name>
<organism evidence="2 3">
    <name type="scientific">Capnocytophaga cynodegmi</name>
    <dbReference type="NCBI Taxonomy" id="28189"/>
    <lineage>
        <taxon>Bacteria</taxon>
        <taxon>Pseudomonadati</taxon>
        <taxon>Bacteroidota</taxon>
        <taxon>Flavobacteriia</taxon>
        <taxon>Flavobacteriales</taxon>
        <taxon>Flavobacteriaceae</taxon>
        <taxon>Capnocytophaga</taxon>
    </lineage>
</organism>
<dbReference type="Gene3D" id="3.30.110.170">
    <property type="entry name" value="Protein of unknown function (DUF541), domain 1"/>
    <property type="match status" value="1"/>
</dbReference>
<dbReference type="AlphaFoldDB" id="A0A0B7H4H0"/>
<dbReference type="eggNOG" id="COG2968">
    <property type="taxonomic scope" value="Bacteria"/>
</dbReference>
<dbReference type="Gene3D" id="3.30.70.2970">
    <property type="entry name" value="Protein of unknown function (DUF541), domain 2"/>
    <property type="match status" value="1"/>
</dbReference>
<sequence>MKPYLLLFLLVSTMISAQSVPMVSVMGEGITYATPDIVNISLSIKNEGNDVKYLKQKNGEAIAKVIQILTNELPLENFQTSHISLEKYYDFNTKTYKYYISQGINIKLEDINKYESLMESIFESGVNQIDNVSFDVKNKEHFLREARLLAVEDARQKALFYAVSLDQNIGKALSISELSSNFSIPRNAEFMALRKESGTPKETLAVGTIAIEAKINVSFELLKQ</sequence>
<feature type="signal peptide" evidence="1">
    <location>
        <begin position="1"/>
        <end position="17"/>
    </location>
</feature>
<protein>
    <recommendedName>
        <fullName evidence="4">SIMPL domain-containing protein</fullName>
    </recommendedName>
</protein>
<proteinExistence type="predicted"/>
<dbReference type="EMBL" id="CDOD01000004">
    <property type="protein sequence ID" value="CEN32797.1"/>
    <property type="molecule type" value="Genomic_DNA"/>
</dbReference>
<dbReference type="PANTHER" id="PTHR34387:SF1">
    <property type="entry name" value="PERIPLASMIC IMMUNOGENIC PROTEIN"/>
    <property type="match status" value="1"/>
</dbReference>
<evidence type="ECO:0000313" key="2">
    <source>
        <dbReference type="EMBL" id="CEN32797.1"/>
    </source>
</evidence>
<dbReference type="InterPro" id="IPR007497">
    <property type="entry name" value="SIMPL/DUF541"/>
</dbReference>
<dbReference type="STRING" id="28189.CCYN74_110044"/>
<dbReference type="Pfam" id="PF04402">
    <property type="entry name" value="SIMPL"/>
    <property type="match status" value="1"/>
</dbReference>
<accession>A0A0B7H4H0</accession>
<dbReference type="InterPro" id="IPR052022">
    <property type="entry name" value="26kDa_periplasmic_antigen"/>
</dbReference>
<feature type="chain" id="PRO_5002128725" description="SIMPL domain-containing protein" evidence="1">
    <location>
        <begin position="18"/>
        <end position="224"/>
    </location>
</feature>
<evidence type="ECO:0000313" key="3">
    <source>
        <dbReference type="Proteomes" id="UP000038055"/>
    </source>
</evidence>
<evidence type="ECO:0008006" key="4">
    <source>
        <dbReference type="Google" id="ProtNLM"/>
    </source>
</evidence>
<gene>
    <name evidence="2" type="ORF">CCYN2B_120098</name>
</gene>
<dbReference type="RefSeq" id="WP_041990275.1">
    <property type="nucleotide sequence ID" value="NZ_CDOD01000004.1"/>
</dbReference>
<keyword evidence="3" id="KW-1185">Reference proteome</keyword>
<keyword evidence="1" id="KW-0732">Signal</keyword>
<evidence type="ECO:0000256" key="1">
    <source>
        <dbReference type="SAM" id="SignalP"/>
    </source>
</evidence>